<protein>
    <submittedName>
        <fullName evidence="2">Dienelactone hydrolase</fullName>
    </submittedName>
</protein>
<feature type="domain" description="Dienelactone hydrolase" evidence="1">
    <location>
        <begin position="8"/>
        <end position="183"/>
    </location>
</feature>
<dbReference type="Pfam" id="PF01738">
    <property type="entry name" value="DLH"/>
    <property type="match status" value="1"/>
</dbReference>
<dbReference type="OrthoDB" id="115291at2"/>
<dbReference type="Gene3D" id="3.40.50.1820">
    <property type="entry name" value="alpha/beta hydrolase"/>
    <property type="match status" value="1"/>
</dbReference>
<dbReference type="GO" id="GO:0016787">
    <property type="term" value="F:hydrolase activity"/>
    <property type="evidence" value="ECO:0007669"/>
    <property type="project" value="UniProtKB-KW"/>
</dbReference>
<proteinExistence type="predicted"/>
<dbReference type="AlphaFoldDB" id="A0A0V8HR88"/>
<keyword evidence="3" id="KW-1185">Reference proteome</keyword>
<dbReference type="Proteomes" id="UP000181997">
    <property type="component" value="Unassembled WGS sequence"/>
</dbReference>
<evidence type="ECO:0000259" key="1">
    <source>
        <dbReference type="Pfam" id="PF01738"/>
    </source>
</evidence>
<dbReference type="EMBL" id="FMAU01000001">
    <property type="protein sequence ID" value="SCB78143.1"/>
    <property type="molecule type" value="Genomic_DNA"/>
</dbReference>
<sequence>MLSDKKSDTLVILVHEIHGVNQHMRYISSLIDQFEVDVICPNLYPSGISAGESEEEVYDTFLKYVGFQKAASQIKESIEGKRGKYKNIYVVGFSAGATAAWLCSEHEGVSGVLCFYGSRIRDYVEVNPIARTILFFSSTEKSFDVNPLITGLEKKENQNIDIHLFDAEHGFANPYSKAFCQKAFDSTFALLKKTLELGSVNQSRITRPGTRI</sequence>
<organism evidence="2 3">
    <name type="scientific">[Bacillus] enclensis</name>
    <dbReference type="NCBI Taxonomy" id="1402860"/>
    <lineage>
        <taxon>Bacteria</taxon>
        <taxon>Bacillati</taxon>
        <taxon>Bacillota</taxon>
        <taxon>Bacilli</taxon>
        <taxon>Bacillales</taxon>
        <taxon>Bacillaceae</taxon>
        <taxon>Rossellomorea</taxon>
    </lineage>
</organism>
<evidence type="ECO:0000313" key="3">
    <source>
        <dbReference type="Proteomes" id="UP000181997"/>
    </source>
</evidence>
<reference evidence="3" key="1">
    <citation type="submission" date="2016-08" db="EMBL/GenBank/DDBJ databases">
        <authorList>
            <person name="Varghese N."/>
            <person name="Submissions Spin"/>
        </authorList>
    </citation>
    <scope>NUCLEOTIDE SEQUENCE [LARGE SCALE GENOMIC DNA]</scope>
    <source>
        <strain evidence="3">SGD-1123</strain>
    </source>
</reference>
<dbReference type="SUPFAM" id="SSF53474">
    <property type="entry name" value="alpha/beta-Hydrolases"/>
    <property type="match status" value="1"/>
</dbReference>
<dbReference type="InterPro" id="IPR051049">
    <property type="entry name" value="Dienelactone_hydrolase-like"/>
</dbReference>
<name>A0A0V8HR88_9BACI</name>
<dbReference type="RefSeq" id="WP_058297353.1">
    <property type="nucleotide sequence ID" value="NZ_FMAU01000001.1"/>
</dbReference>
<dbReference type="PANTHER" id="PTHR46623">
    <property type="entry name" value="CARBOXYMETHYLENEBUTENOLIDASE-RELATED"/>
    <property type="match status" value="1"/>
</dbReference>
<dbReference type="InterPro" id="IPR029058">
    <property type="entry name" value="AB_hydrolase_fold"/>
</dbReference>
<keyword evidence="2" id="KW-0378">Hydrolase</keyword>
<accession>A0A0V8HR88</accession>
<gene>
    <name evidence="2" type="ORF">GA0061094_0458</name>
</gene>
<evidence type="ECO:0000313" key="2">
    <source>
        <dbReference type="EMBL" id="SCB78143.1"/>
    </source>
</evidence>
<dbReference type="PANTHER" id="PTHR46623:SF6">
    <property type="entry name" value="ALPHA_BETA-HYDROLASES SUPERFAMILY PROTEIN"/>
    <property type="match status" value="1"/>
</dbReference>
<dbReference type="InterPro" id="IPR002925">
    <property type="entry name" value="Dienelactn_hydro"/>
</dbReference>